<organism evidence="7 8">
    <name type="scientific">Geodia barretti</name>
    <name type="common">Barrett's horny sponge</name>
    <dbReference type="NCBI Taxonomy" id="519541"/>
    <lineage>
        <taxon>Eukaryota</taxon>
        <taxon>Metazoa</taxon>
        <taxon>Porifera</taxon>
        <taxon>Demospongiae</taxon>
        <taxon>Heteroscleromorpha</taxon>
        <taxon>Tetractinellida</taxon>
        <taxon>Astrophorina</taxon>
        <taxon>Geodiidae</taxon>
        <taxon>Geodia</taxon>
    </lineage>
</organism>
<evidence type="ECO:0000259" key="6">
    <source>
        <dbReference type="Pfam" id="PF10408"/>
    </source>
</evidence>
<name>A0AA35SM50_GEOBA</name>
<proteinExistence type="predicted"/>
<accession>A0AA35SM50</accession>
<dbReference type="Pfam" id="PF10408">
    <property type="entry name" value="Ufd2P_core"/>
    <property type="match status" value="1"/>
</dbReference>
<dbReference type="GO" id="GO:0005634">
    <property type="term" value="C:nucleus"/>
    <property type="evidence" value="ECO:0007669"/>
    <property type="project" value="TreeGrafter"/>
</dbReference>
<dbReference type="GO" id="GO:0000151">
    <property type="term" value="C:ubiquitin ligase complex"/>
    <property type="evidence" value="ECO:0007669"/>
    <property type="project" value="InterPro"/>
</dbReference>
<evidence type="ECO:0000256" key="5">
    <source>
        <dbReference type="ARBA" id="ARBA00022786"/>
    </source>
</evidence>
<keyword evidence="5" id="KW-0833">Ubl conjugation pathway</keyword>
<dbReference type="GO" id="GO:0005737">
    <property type="term" value="C:cytoplasm"/>
    <property type="evidence" value="ECO:0007669"/>
    <property type="project" value="TreeGrafter"/>
</dbReference>
<dbReference type="EC" id="2.3.2.27" evidence="3"/>
<comment type="catalytic activity">
    <reaction evidence="1">
        <text>S-ubiquitinyl-[E2 ubiquitin-conjugating enzyme]-L-cysteine + [acceptor protein]-L-lysine = [E2 ubiquitin-conjugating enzyme]-L-cysteine + N(6)-ubiquitinyl-[acceptor protein]-L-lysine.</text>
        <dbReference type="EC" id="2.3.2.27"/>
    </reaction>
</comment>
<dbReference type="PANTHER" id="PTHR13931">
    <property type="entry name" value="UBIQUITINATION FACTOR E4"/>
    <property type="match status" value="1"/>
</dbReference>
<evidence type="ECO:0000256" key="2">
    <source>
        <dbReference type="ARBA" id="ARBA00004906"/>
    </source>
</evidence>
<comment type="pathway">
    <text evidence="2">Protein modification; protein ubiquitination.</text>
</comment>
<dbReference type="GO" id="GO:0000209">
    <property type="term" value="P:protein polyubiquitination"/>
    <property type="evidence" value="ECO:0007669"/>
    <property type="project" value="TreeGrafter"/>
</dbReference>
<dbReference type="EMBL" id="CASHTH010002550">
    <property type="protein sequence ID" value="CAI8031592.1"/>
    <property type="molecule type" value="Genomic_DNA"/>
</dbReference>
<dbReference type="GO" id="GO:0006511">
    <property type="term" value="P:ubiquitin-dependent protein catabolic process"/>
    <property type="evidence" value="ECO:0007669"/>
    <property type="project" value="InterPro"/>
</dbReference>
<dbReference type="Proteomes" id="UP001174909">
    <property type="component" value="Unassembled WGS sequence"/>
</dbReference>
<gene>
    <name evidence="7" type="ORF">GBAR_LOCUS17927</name>
</gene>
<dbReference type="PANTHER" id="PTHR13931:SF16">
    <property type="entry name" value="UBIQUITIN CONJUGATION FACTOR E4 A"/>
    <property type="match status" value="1"/>
</dbReference>
<evidence type="ECO:0000313" key="7">
    <source>
        <dbReference type="EMBL" id="CAI8031592.1"/>
    </source>
</evidence>
<comment type="caution">
    <text evidence="7">The sequence shown here is derived from an EMBL/GenBank/DDBJ whole genome shotgun (WGS) entry which is preliminary data.</text>
</comment>
<dbReference type="GO" id="GO:0036503">
    <property type="term" value="P:ERAD pathway"/>
    <property type="evidence" value="ECO:0007669"/>
    <property type="project" value="InterPro"/>
</dbReference>
<dbReference type="GO" id="GO:0034450">
    <property type="term" value="F:ubiquitin-ubiquitin ligase activity"/>
    <property type="evidence" value="ECO:0007669"/>
    <property type="project" value="InterPro"/>
</dbReference>
<reference evidence="7" key="1">
    <citation type="submission" date="2023-03" db="EMBL/GenBank/DDBJ databases">
        <authorList>
            <person name="Steffen K."/>
            <person name="Cardenas P."/>
        </authorList>
    </citation>
    <scope>NUCLEOTIDE SEQUENCE</scope>
</reference>
<feature type="domain" description="Ubiquitin conjugation factor E4 core" evidence="6">
    <location>
        <begin position="285"/>
        <end position="390"/>
    </location>
</feature>
<evidence type="ECO:0000313" key="8">
    <source>
        <dbReference type="Proteomes" id="UP001174909"/>
    </source>
</evidence>
<protein>
    <recommendedName>
        <fullName evidence="3">RING-type E3 ubiquitin transferase</fullName>
        <ecNumber evidence="3">2.3.2.27</ecNumber>
    </recommendedName>
</protein>
<dbReference type="InterPro" id="IPR019474">
    <property type="entry name" value="Ub_conjug_fac_E4_core"/>
</dbReference>
<evidence type="ECO:0000256" key="3">
    <source>
        <dbReference type="ARBA" id="ARBA00012483"/>
    </source>
</evidence>
<evidence type="ECO:0000256" key="4">
    <source>
        <dbReference type="ARBA" id="ARBA00022679"/>
    </source>
</evidence>
<sequence>MADPSNPFAAIFSTPEAVERQVSSAEQQRRDVGRVLRRVFLISPTVSDSPGRVESRASRPRYVLALPGVGRDLQRSGTSTSDLDLDSLAKGVAERLQMDDPLASLVRCQHGRSSGLYSEARAVETCNLTYLAHSYTRACQEEASDSKMDVVVHSHVLEECKRVVVEMCGGVLMQMAHYERFVAIFIQSIRQPDDEAVPVEFFYRIAEVYQSDPQKLKRLFEPPLGTVTSAVPPLSYSSQTLHYSVAVLGVYGGNPVLGKVMVNSMYWTPQGPNCNGKSFEMETVLGWVLRPSSVPNFPHKPSEHFPLDTTLLRRDVVEDIRFSVQADQDAHIDQIHKVVFRLLRAGQEIKSAVIRWLVQCLEANKDRGKMMARMQPVMDTSTSTCASDGFSSISAGSC</sequence>
<evidence type="ECO:0000256" key="1">
    <source>
        <dbReference type="ARBA" id="ARBA00000900"/>
    </source>
</evidence>
<dbReference type="AlphaFoldDB" id="A0AA35SM50"/>
<keyword evidence="8" id="KW-1185">Reference proteome</keyword>
<dbReference type="InterPro" id="IPR045132">
    <property type="entry name" value="UBE4"/>
</dbReference>
<keyword evidence="4" id="KW-0808">Transferase</keyword>